<dbReference type="RefSeq" id="WP_109264842.1">
    <property type="nucleotide sequence ID" value="NZ_QEWP01000009.1"/>
</dbReference>
<evidence type="ECO:0000313" key="2">
    <source>
        <dbReference type="Proteomes" id="UP000244956"/>
    </source>
</evidence>
<organism evidence="1 2">
    <name type="scientific">Marinilabilia rubra</name>
    <dbReference type="NCBI Taxonomy" id="2162893"/>
    <lineage>
        <taxon>Bacteria</taxon>
        <taxon>Pseudomonadati</taxon>
        <taxon>Bacteroidota</taxon>
        <taxon>Bacteroidia</taxon>
        <taxon>Marinilabiliales</taxon>
        <taxon>Marinilabiliaceae</taxon>
        <taxon>Marinilabilia</taxon>
    </lineage>
</organism>
<dbReference type="OrthoDB" id="1114031at2"/>
<comment type="caution">
    <text evidence="1">The sequence shown here is derived from an EMBL/GenBank/DDBJ whole genome shotgun (WGS) entry which is preliminary data.</text>
</comment>
<evidence type="ECO:0000313" key="1">
    <source>
        <dbReference type="EMBL" id="PWD99103.1"/>
    </source>
</evidence>
<reference evidence="1 2" key="1">
    <citation type="submission" date="2018-05" db="EMBL/GenBank/DDBJ databases">
        <title>Marinilabilia rubrum sp. nov., isolated from saltern sediment.</title>
        <authorList>
            <person name="Zhang R."/>
        </authorList>
    </citation>
    <scope>NUCLEOTIDE SEQUENCE [LARGE SCALE GENOMIC DNA]</scope>
    <source>
        <strain evidence="1 2">WTE16</strain>
    </source>
</reference>
<protein>
    <submittedName>
        <fullName evidence="1">Uncharacterized protein</fullName>
    </submittedName>
</protein>
<name>A0A2U2B7S9_9BACT</name>
<accession>A0A2U2B7S9</accession>
<dbReference type="EMBL" id="QEWP01000009">
    <property type="protein sequence ID" value="PWD99103.1"/>
    <property type="molecule type" value="Genomic_DNA"/>
</dbReference>
<proteinExistence type="predicted"/>
<sequence length="316" mass="34900">MKKLLFGLVIGTAVVFSACNNEDEIVPASDYAEPDFNVTVESVVTTDAAIEDAVESVEYEVDLFSGTTGAIDDLSSDASIEDQLKAGNREQYRNRYRLGNMPDVSVDWNNGDFPRTITLDYGEETELENGRIISGIIEIVVSAPMNTEGATRTVTFTDFSVDSLVVSGYIEKEVVSLEDGRVVHIVRDLEVTYPDGTEVEYYAEMERTWIQGMGTPFYHGDDVMGITGFATCKDSDGNEYTREIKEQLQKRGGCRYLVSGEVEYSANGLAFGSVNYGDGTCDNVAVINMAGQEKQFRIGEHVRERVQNRNQNQGGK</sequence>
<dbReference type="AlphaFoldDB" id="A0A2U2B7S9"/>
<dbReference type="PROSITE" id="PS51257">
    <property type="entry name" value="PROKAR_LIPOPROTEIN"/>
    <property type="match status" value="1"/>
</dbReference>
<dbReference type="Proteomes" id="UP000244956">
    <property type="component" value="Unassembled WGS sequence"/>
</dbReference>
<keyword evidence="2" id="KW-1185">Reference proteome</keyword>
<gene>
    <name evidence="1" type="ORF">DDZ16_12690</name>
</gene>